<accession>A0A2T6Z9U8</accession>
<dbReference type="Proteomes" id="UP000244722">
    <property type="component" value="Unassembled WGS sequence"/>
</dbReference>
<organism evidence="2 3">
    <name type="scientific">Tuber borchii</name>
    <name type="common">White truffle</name>
    <dbReference type="NCBI Taxonomy" id="42251"/>
    <lineage>
        <taxon>Eukaryota</taxon>
        <taxon>Fungi</taxon>
        <taxon>Dikarya</taxon>
        <taxon>Ascomycota</taxon>
        <taxon>Pezizomycotina</taxon>
        <taxon>Pezizomycetes</taxon>
        <taxon>Pezizales</taxon>
        <taxon>Tuberaceae</taxon>
        <taxon>Tuber</taxon>
    </lineage>
</organism>
<feature type="compositionally biased region" description="Acidic residues" evidence="1">
    <location>
        <begin position="73"/>
        <end position="95"/>
    </location>
</feature>
<evidence type="ECO:0000313" key="3">
    <source>
        <dbReference type="Proteomes" id="UP000244722"/>
    </source>
</evidence>
<dbReference type="EMBL" id="NESQ01000676">
    <property type="protein sequence ID" value="PUU72194.1"/>
    <property type="molecule type" value="Genomic_DNA"/>
</dbReference>
<sequence length="368" mass="40504">MQEAGSLNWGRSLNWVNWPLKLGIQSLGTPDHSDQENDNNEVEEEDAEDEEDNEDEAEDHQESRGGKSRLDWVELDDTDDENDEEQEDDEDNEGEAVDASLVLMQSRGVRLHPWDQELEEELGRSSSDSFIAGSCPGPLMPSEAEQVRYIREAISNRPGMSRLLTKETRQHIGLYGAMDSPPAGLSGTFVECPAAPLLPINPTVPPAPRNSYVVTIAPALTMLNTASISPPSTTSNPSMPITHLSPVNPIVPLAPGTSDDGSIAPTSTTLKAASFSDHPQPPILQCFPRFTLLLYLPRCLTPKTSAPHGHKDPEAAATLMKWPDCQKMNLDIWRMFFGSVFQAISDCDTVLWLNCLELSLQTRSSLFI</sequence>
<feature type="compositionally biased region" description="Basic and acidic residues" evidence="1">
    <location>
        <begin position="60"/>
        <end position="72"/>
    </location>
</feature>
<name>A0A2T6Z9U8_TUBBO</name>
<feature type="compositionally biased region" description="Acidic residues" evidence="1">
    <location>
        <begin position="36"/>
        <end position="59"/>
    </location>
</feature>
<reference evidence="2 3" key="1">
    <citation type="submission" date="2017-04" db="EMBL/GenBank/DDBJ databases">
        <title>Draft genome sequence of Tuber borchii Vittad., a whitish edible truffle.</title>
        <authorList>
            <consortium name="DOE Joint Genome Institute"/>
            <person name="Murat C."/>
            <person name="Kuo A."/>
            <person name="Barry K.W."/>
            <person name="Clum A."/>
            <person name="Dockter R.B."/>
            <person name="Fauchery L."/>
            <person name="Iotti M."/>
            <person name="Kohler A."/>
            <person name="Labutti K."/>
            <person name="Lindquist E.A."/>
            <person name="Lipzen A."/>
            <person name="Ohm R.A."/>
            <person name="Wang M."/>
            <person name="Grigoriev I.V."/>
            <person name="Zambonelli A."/>
            <person name="Martin F.M."/>
        </authorList>
    </citation>
    <scope>NUCLEOTIDE SEQUENCE [LARGE SCALE GENOMIC DNA]</scope>
    <source>
        <strain evidence="2 3">Tbo3840</strain>
    </source>
</reference>
<protein>
    <submittedName>
        <fullName evidence="2">Uncharacterized protein</fullName>
    </submittedName>
</protein>
<feature type="region of interest" description="Disordered" evidence="1">
    <location>
        <begin position="24"/>
        <end position="95"/>
    </location>
</feature>
<proteinExistence type="predicted"/>
<evidence type="ECO:0000313" key="2">
    <source>
        <dbReference type="EMBL" id="PUU72194.1"/>
    </source>
</evidence>
<dbReference type="AlphaFoldDB" id="A0A2T6Z9U8"/>
<gene>
    <name evidence="2" type="ORF">B9Z19DRAFT_1138798</name>
</gene>
<evidence type="ECO:0000256" key="1">
    <source>
        <dbReference type="SAM" id="MobiDB-lite"/>
    </source>
</evidence>
<comment type="caution">
    <text evidence="2">The sequence shown here is derived from an EMBL/GenBank/DDBJ whole genome shotgun (WGS) entry which is preliminary data.</text>
</comment>
<keyword evidence="3" id="KW-1185">Reference proteome</keyword>